<proteinExistence type="predicted"/>
<organism evidence="2 3">
    <name type="scientific">Spectribacter acetivorans</name>
    <dbReference type="NCBI Taxonomy" id="3075603"/>
    <lineage>
        <taxon>Bacteria</taxon>
        <taxon>Pseudomonadati</taxon>
        <taxon>Pseudomonadota</taxon>
        <taxon>Gammaproteobacteria</taxon>
        <taxon>Salinisphaerales</taxon>
        <taxon>Salinisphaeraceae</taxon>
        <taxon>Spectribacter</taxon>
    </lineage>
</organism>
<accession>A0ABU3B6F4</accession>
<gene>
    <name evidence="2" type="ORF">RM531_06045</name>
</gene>
<keyword evidence="3" id="KW-1185">Reference proteome</keyword>
<dbReference type="Proteomes" id="UP001259982">
    <property type="component" value="Unassembled WGS sequence"/>
</dbReference>
<evidence type="ECO:0000313" key="3">
    <source>
        <dbReference type="Proteomes" id="UP001259982"/>
    </source>
</evidence>
<evidence type="ECO:0000313" key="2">
    <source>
        <dbReference type="EMBL" id="MDT0618027.1"/>
    </source>
</evidence>
<sequence length="314" mass="35905">MLSRVANNLYWAGRYIERAENTARLINVTTYLLLDLPRQTDFDWRPLVEINGAEAFFDERYPEGGELDVMRFLILDPLNPTSIRQSLASARDNLRTTRDIVPREAWEEINELYNFLSGHGNEALPRRRRQGLLDRVLRCGRMVAGLLDSGMSRDAAYEFLQLGVNIERADMTTRIVDVRTEDLLEQARDGLPPFQSLQWLSMLRSLSGYQMYRRHVRSRVSGPRVLGFLLQNQAFPRSVRFCVEAAEKRLARLPDGAAGIELCRRTEAMLGEASMASLIDHGLSDFLDHVQRQLISLHACIDATYFGMRVEAEA</sequence>
<dbReference type="InterPro" id="IPR007296">
    <property type="entry name" value="DUF403"/>
</dbReference>
<evidence type="ECO:0000259" key="1">
    <source>
        <dbReference type="Pfam" id="PF04168"/>
    </source>
</evidence>
<dbReference type="RefSeq" id="WP_311658045.1">
    <property type="nucleotide sequence ID" value="NZ_JAVRHY010000004.1"/>
</dbReference>
<reference evidence="2 3" key="1">
    <citation type="submission" date="2023-09" db="EMBL/GenBank/DDBJ databases">
        <authorList>
            <person name="Rey-Velasco X."/>
        </authorList>
    </citation>
    <scope>NUCLEOTIDE SEQUENCE [LARGE SCALE GENOMIC DNA]</scope>
    <source>
        <strain evidence="2 3">P385</strain>
    </source>
</reference>
<name>A0ABU3B6F4_9GAMM</name>
<protein>
    <submittedName>
        <fullName evidence="2">Alpha-E domain-containing protein</fullName>
    </submittedName>
</protein>
<dbReference type="InterPro" id="IPR051680">
    <property type="entry name" value="ATP-dep_Glu-Cys_Ligase-2"/>
</dbReference>
<dbReference type="EMBL" id="JAVRHY010000004">
    <property type="protein sequence ID" value="MDT0618027.1"/>
    <property type="molecule type" value="Genomic_DNA"/>
</dbReference>
<dbReference type="PANTHER" id="PTHR34595:SF7">
    <property type="entry name" value="SLL1039 PROTEIN"/>
    <property type="match status" value="1"/>
</dbReference>
<feature type="domain" description="DUF403" evidence="1">
    <location>
        <begin position="1"/>
        <end position="306"/>
    </location>
</feature>
<dbReference type="PANTHER" id="PTHR34595">
    <property type="entry name" value="BLR5612 PROTEIN"/>
    <property type="match status" value="1"/>
</dbReference>
<comment type="caution">
    <text evidence="2">The sequence shown here is derived from an EMBL/GenBank/DDBJ whole genome shotgun (WGS) entry which is preliminary data.</text>
</comment>
<dbReference type="Pfam" id="PF04168">
    <property type="entry name" value="Alpha-E"/>
    <property type="match status" value="1"/>
</dbReference>